<name>A0ABU5UVJ6_NODSP</name>
<dbReference type="EMBL" id="JAYGHK010000065">
    <property type="protein sequence ID" value="MEA5609882.1"/>
    <property type="molecule type" value="Genomic_DNA"/>
</dbReference>
<dbReference type="Proteomes" id="UP001303285">
    <property type="component" value="Unassembled WGS sequence"/>
</dbReference>
<protein>
    <submittedName>
        <fullName evidence="1">Uncharacterized protein</fullName>
    </submittedName>
</protein>
<comment type="caution">
    <text evidence="1">The sequence shown here is derived from an EMBL/GenBank/DDBJ whole genome shotgun (WGS) entry which is preliminary data.</text>
</comment>
<sequence length="56" mass="5895">MIQNQVEGKFFSRPLKGCSLPIGNLVNCAIATLAEGIATGAGGTEKSLNIFLYSFC</sequence>
<evidence type="ECO:0000313" key="3">
    <source>
        <dbReference type="Proteomes" id="UP001303285"/>
    </source>
</evidence>
<dbReference type="RefSeq" id="WP_323210019.1">
    <property type="nucleotide sequence ID" value="NZ_JAYGHK010000065.1"/>
</dbReference>
<gene>
    <name evidence="1" type="ORF">VB695_17675</name>
    <name evidence="2" type="ORF">VB695_17720</name>
</gene>
<dbReference type="EMBL" id="JAYGHK010000065">
    <property type="protein sequence ID" value="MEA5609873.1"/>
    <property type="molecule type" value="Genomic_DNA"/>
</dbReference>
<organism evidence="1 3">
    <name type="scientific">Nodularia spumigena UHCC 0060</name>
    <dbReference type="NCBI Taxonomy" id="3110300"/>
    <lineage>
        <taxon>Bacteria</taxon>
        <taxon>Bacillati</taxon>
        <taxon>Cyanobacteriota</taxon>
        <taxon>Cyanophyceae</taxon>
        <taxon>Nostocales</taxon>
        <taxon>Nodulariaceae</taxon>
        <taxon>Nodularia</taxon>
    </lineage>
</organism>
<proteinExistence type="predicted"/>
<evidence type="ECO:0000313" key="1">
    <source>
        <dbReference type="EMBL" id="MEA5609873.1"/>
    </source>
</evidence>
<keyword evidence="3" id="KW-1185">Reference proteome</keyword>
<reference evidence="1 3" key="1">
    <citation type="submission" date="2023-12" db="EMBL/GenBank/DDBJ databases">
        <title>Baltic Sea Cyanobacteria.</title>
        <authorList>
            <person name="Delbaje E."/>
            <person name="Fewer D.P."/>
            <person name="Shishido T.K."/>
        </authorList>
    </citation>
    <scope>NUCLEOTIDE SEQUENCE [LARGE SCALE GENOMIC DNA]</scope>
    <source>
        <strain evidence="1 3">UHCC 0060</strain>
    </source>
</reference>
<accession>A0ABU5UVJ6</accession>
<evidence type="ECO:0000313" key="2">
    <source>
        <dbReference type="EMBL" id="MEA5609882.1"/>
    </source>
</evidence>